<name>A0A7C1AV16_9BACT</name>
<comment type="caution">
    <text evidence="1">The sequence shown here is derived from an EMBL/GenBank/DDBJ whole genome shotgun (WGS) entry which is preliminary data.</text>
</comment>
<gene>
    <name evidence="1" type="ORF">ENG14_00050</name>
</gene>
<reference evidence="1" key="1">
    <citation type="journal article" date="2020" name="mSystems">
        <title>Genome- and Community-Level Interaction Insights into Carbon Utilization and Element Cycling Functions of Hydrothermarchaeota in Hydrothermal Sediment.</title>
        <authorList>
            <person name="Zhou Z."/>
            <person name="Liu Y."/>
            <person name="Xu W."/>
            <person name="Pan J."/>
            <person name="Luo Z.H."/>
            <person name="Li M."/>
        </authorList>
    </citation>
    <scope>NUCLEOTIDE SEQUENCE [LARGE SCALE GENOMIC DNA]</scope>
    <source>
        <strain evidence="1">HyVt-19</strain>
    </source>
</reference>
<organism evidence="1">
    <name type="scientific">Thermodesulforhabdus norvegica</name>
    <dbReference type="NCBI Taxonomy" id="39841"/>
    <lineage>
        <taxon>Bacteria</taxon>
        <taxon>Pseudomonadati</taxon>
        <taxon>Thermodesulfobacteriota</taxon>
        <taxon>Syntrophobacteria</taxon>
        <taxon>Syntrophobacterales</taxon>
        <taxon>Thermodesulforhabdaceae</taxon>
        <taxon>Thermodesulforhabdus</taxon>
    </lineage>
</organism>
<evidence type="ECO:0000313" key="1">
    <source>
        <dbReference type="EMBL" id="HDL89278.1"/>
    </source>
</evidence>
<dbReference type="EMBL" id="DQZW01000002">
    <property type="protein sequence ID" value="HDL89278.1"/>
    <property type="molecule type" value="Genomic_DNA"/>
</dbReference>
<accession>A0A7C1AV16</accession>
<proteinExistence type="predicted"/>
<dbReference type="AlphaFoldDB" id="A0A7C1AV16"/>
<dbReference type="Proteomes" id="UP000886355">
    <property type="component" value="Unassembled WGS sequence"/>
</dbReference>
<sequence>MKTIKKSISLSVLLIALIVSGCVSWQKNYGRLKTIPNGQKHLTIQNLIDNWDKYHIYSSDPYAGPGFRSPLGIMFDPKNNDTMLVGDRWKKVNDQKTLTDMTKRISLVTQHEPWLNEILGADGLLYGYLYYSYGVVTLKVVGEKKMYIFNLEEPPYGGSNDD</sequence>
<protein>
    <submittedName>
        <fullName evidence="1">Uncharacterized protein</fullName>
    </submittedName>
</protein>
<dbReference type="PROSITE" id="PS51257">
    <property type="entry name" value="PROKAR_LIPOPROTEIN"/>
    <property type="match status" value="1"/>
</dbReference>